<keyword evidence="5" id="KW-1185">Reference proteome</keyword>
<sequence>MANETNNTPNFGQRHAILNLDWMTILLSAVESTPEGQDLIKNLTRWNEAIHQKSPRTLTVFTTLAFSPGKPEIEREKPFAKLIAPFGDFKAGSPETQIDSRFALDGQDVLLNKTRWCATTGNSLEQILKAQNIDTVVISGLFLSGVVMSTIYRLFDLDYNIYIIEDNVLELPTNETANSKRFFLQGLLPKMNLHVISLQDALKALKNSQ</sequence>
<dbReference type="PANTHER" id="PTHR43540:SF1">
    <property type="entry name" value="ISOCHORISMATASE HYDROLASE"/>
    <property type="match status" value="1"/>
</dbReference>
<dbReference type="Pfam" id="PF00857">
    <property type="entry name" value="Isochorismatase"/>
    <property type="match status" value="1"/>
</dbReference>
<proteinExistence type="inferred from homology"/>
<dbReference type="AlphaFoldDB" id="A0A1V6TJU0"/>
<name>A0A1V6TJU0_9EURO</name>
<evidence type="ECO:0000256" key="2">
    <source>
        <dbReference type="ARBA" id="ARBA00022801"/>
    </source>
</evidence>
<dbReference type="EMBL" id="MLKD01000005">
    <property type="protein sequence ID" value="OQE26608.1"/>
    <property type="molecule type" value="Genomic_DNA"/>
</dbReference>
<evidence type="ECO:0000256" key="1">
    <source>
        <dbReference type="ARBA" id="ARBA00006336"/>
    </source>
</evidence>
<keyword evidence="2" id="KW-0378">Hydrolase</keyword>
<dbReference type="Gene3D" id="3.40.50.850">
    <property type="entry name" value="Isochorismatase-like"/>
    <property type="match status" value="1"/>
</dbReference>
<comment type="similarity">
    <text evidence="1">Belongs to the isochorismatase family.</text>
</comment>
<comment type="caution">
    <text evidence="4">The sequence shown here is derived from an EMBL/GenBank/DDBJ whole genome shotgun (WGS) entry which is preliminary data.</text>
</comment>
<dbReference type="SUPFAM" id="SSF52499">
    <property type="entry name" value="Isochorismatase-like hydrolases"/>
    <property type="match status" value="1"/>
</dbReference>
<evidence type="ECO:0000259" key="3">
    <source>
        <dbReference type="Pfam" id="PF00857"/>
    </source>
</evidence>
<protein>
    <recommendedName>
        <fullName evidence="3">Isochorismatase-like domain-containing protein</fullName>
    </recommendedName>
</protein>
<evidence type="ECO:0000313" key="5">
    <source>
        <dbReference type="Proteomes" id="UP000191285"/>
    </source>
</evidence>
<dbReference type="InterPro" id="IPR000868">
    <property type="entry name" value="Isochorismatase-like_dom"/>
</dbReference>
<dbReference type="GO" id="GO:0016787">
    <property type="term" value="F:hydrolase activity"/>
    <property type="evidence" value="ECO:0007669"/>
    <property type="project" value="UniProtKB-KW"/>
</dbReference>
<dbReference type="PANTHER" id="PTHR43540">
    <property type="entry name" value="PEROXYUREIDOACRYLATE/UREIDOACRYLATE AMIDOHYDROLASE-RELATED"/>
    <property type="match status" value="1"/>
</dbReference>
<dbReference type="InterPro" id="IPR050272">
    <property type="entry name" value="Isochorismatase-like_hydrls"/>
</dbReference>
<dbReference type="InterPro" id="IPR036380">
    <property type="entry name" value="Isochorismatase-like_sf"/>
</dbReference>
<dbReference type="Proteomes" id="UP000191285">
    <property type="component" value="Unassembled WGS sequence"/>
</dbReference>
<reference evidence="5" key="1">
    <citation type="journal article" date="2017" name="Nat. Microbiol.">
        <title>Global analysis of biosynthetic gene clusters reveals vast potential of secondary metabolite production in Penicillium species.</title>
        <authorList>
            <person name="Nielsen J.C."/>
            <person name="Grijseels S."/>
            <person name="Prigent S."/>
            <person name="Ji B."/>
            <person name="Dainat J."/>
            <person name="Nielsen K.F."/>
            <person name="Frisvad J.C."/>
            <person name="Workman M."/>
            <person name="Nielsen J."/>
        </authorList>
    </citation>
    <scope>NUCLEOTIDE SEQUENCE [LARGE SCALE GENOMIC DNA]</scope>
    <source>
        <strain evidence="5">IBT 24891</strain>
    </source>
</reference>
<dbReference type="OrthoDB" id="1739143at2759"/>
<accession>A0A1V6TJU0</accession>
<gene>
    <name evidence="4" type="ORF">PENSTE_c005G08413</name>
</gene>
<organism evidence="4 5">
    <name type="scientific">Penicillium steckii</name>
    <dbReference type="NCBI Taxonomy" id="303698"/>
    <lineage>
        <taxon>Eukaryota</taxon>
        <taxon>Fungi</taxon>
        <taxon>Dikarya</taxon>
        <taxon>Ascomycota</taxon>
        <taxon>Pezizomycotina</taxon>
        <taxon>Eurotiomycetes</taxon>
        <taxon>Eurotiomycetidae</taxon>
        <taxon>Eurotiales</taxon>
        <taxon>Aspergillaceae</taxon>
        <taxon>Penicillium</taxon>
    </lineage>
</organism>
<feature type="domain" description="Isochorismatase-like" evidence="3">
    <location>
        <begin position="16"/>
        <end position="179"/>
    </location>
</feature>
<evidence type="ECO:0000313" key="4">
    <source>
        <dbReference type="EMBL" id="OQE26608.1"/>
    </source>
</evidence>